<dbReference type="InterPro" id="IPR036291">
    <property type="entry name" value="NAD(P)-bd_dom_sf"/>
</dbReference>
<name>H5SK18_9PROT</name>
<keyword evidence="2 4" id="KW-0560">Oxidoreductase</keyword>
<dbReference type="InterPro" id="IPR013708">
    <property type="entry name" value="Shikimate_DH-bd_N"/>
</dbReference>
<feature type="binding site" evidence="4">
    <location>
        <position position="235"/>
    </location>
    <ligand>
        <name>NADP(+)</name>
        <dbReference type="ChEBI" id="CHEBI:58349"/>
    </ligand>
</feature>
<feature type="binding site" evidence="4">
    <location>
        <position position="78"/>
    </location>
    <ligand>
        <name>shikimate</name>
        <dbReference type="ChEBI" id="CHEBI:36208"/>
    </ligand>
</feature>
<dbReference type="GO" id="GO:0019632">
    <property type="term" value="P:shikimate metabolic process"/>
    <property type="evidence" value="ECO:0007669"/>
    <property type="project" value="TreeGrafter"/>
</dbReference>
<feature type="binding site" evidence="4">
    <location>
        <position position="237"/>
    </location>
    <ligand>
        <name>shikimate</name>
        <dbReference type="ChEBI" id="CHEBI:36208"/>
    </ligand>
</feature>
<dbReference type="InterPro" id="IPR022893">
    <property type="entry name" value="Shikimate_DH_fam"/>
</dbReference>
<dbReference type="GO" id="GO:0005829">
    <property type="term" value="C:cytosol"/>
    <property type="evidence" value="ECO:0007669"/>
    <property type="project" value="TreeGrafter"/>
</dbReference>
<evidence type="ECO:0000256" key="4">
    <source>
        <dbReference type="HAMAP-Rule" id="MF_00222"/>
    </source>
</evidence>
<keyword evidence="4" id="KW-0028">Amino-acid biosynthesis</keyword>
<feature type="domain" description="SDH C-terminal" evidence="6">
    <location>
        <begin position="258"/>
        <end position="284"/>
    </location>
</feature>
<proteinExistence type="inferred from homology"/>
<reference evidence="7" key="1">
    <citation type="journal article" date="2005" name="Environ. Microbiol.">
        <title>Genetic and functional properties of uncultivated thermophilic crenarchaeotes from a subsurface gold mine as revealed by analysis of genome fragments.</title>
        <authorList>
            <person name="Nunoura T."/>
            <person name="Hirayama H."/>
            <person name="Takami H."/>
            <person name="Oida H."/>
            <person name="Nishi S."/>
            <person name="Shimamura S."/>
            <person name="Suzuki Y."/>
            <person name="Inagaki F."/>
            <person name="Takai K."/>
            <person name="Nealson K.H."/>
            <person name="Horikoshi K."/>
        </authorList>
    </citation>
    <scope>NUCLEOTIDE SEQUENCE</scope>
</reference>
<dbReference type="GO" id="GO:0004764">
    <property type="term" value="F:shikimate 3-dehydrogenase (NADP+) activity"/>
    <property type="evidence" value="ECO:0007669"/>
    <property type="project" value="UniProtKB-UniRule"/>
</dbReference>
<dbReference type="GO" id="GO:0009423">
    <property type="term" value="P:chorismate biosynthetic process"/>
    <property type="evidence" value="ECO:0007669"/>
    <property type="project" value="UniProtKB-UniRule"/>
</dbReference>
<accession>H5SK18</accession>
<dbReference type="Pfam" id="PF18317">
    <property type="entry name" value="SDH_C"/>
    <property type="match status" value="1"/>
</dbReference>
<evidence type="ECO:0000256" key="3">
    <source>
        <dbReference type="ARBA" id="ARBA00023141"/>
    </source>
</evidence>
<dbReference type="SUPFAM" id="SSF53223">
    <property type="entry name" value="Aminoacid dehydrogenase-like, N-terminal domain"/>
    <property type="match status" value="1"/>
</dbReference>
<comment type="function">
    <text evidence="4">Involved in the biosynthesis of the chorismate, which leads to the biosynthesis of aromatic amino acids. Catalyzes the reversible NADPH linked reduction of 3-dehydroshikimate (DHSA) to yield shikimate (SA).</text>
</comment>
<evidence type="ECO:0000313" key="7">
    <source>
        <dbReference type="EMBL" id="BAL56504.1"/>
    </source>
</evidence>
<feature type="binding site" evidence="4">
    <location>
        <position position="119"/>
    </location>
    <ligand>
        <name>shikimate</name>
        <dbReference type="ChEBI" id="CHEBI:36208"/>
    </ligand>
</feature>
<comment type="caution">
    <text evidence="4">Lacks conserved residue(s) required for the propagation of feature annotation.</text>
</comment>
<protein>
    <recommendedName>
        <fullName evidence="4">Shikimate dehydrogenase (NADP(+))</fullName>
        <shortName evidence="4">SDH</shortName>
        <ecNumber evidence="4">1.1.1.25</ecNumber>
    </recommendedName>
</protein>
<sequence length="314" mass="33762">MHTPPRALGTPPALLLGLLGRGIALSRTPALHEHEARHHGLACLYLLLDADVLGYGEDDLGEWLRWLPRCGYRGANVTHPFKRAAVRHLHALHPDARILGSVNTVVFGPDGRAVGHNTDAPAFAAVVERELADEPRGRVLLLGAGGAGVAVARALLLCGTRELFVHDLEPARIADLAARLAPHHPEARIRAAGDPRELRGRLDGLVNATPVGMAGHPGLPVDPALLDGLRWVADIVYFPRETALLSEARRRGCRTLDGSGMAVMQAALAFRLWTGREPDVARMRLRFEELEAEVAGRLSGTDEAPIRGGKMACS</sequence>
<feature type="binding site" evidence="4">
    <location>
        <begin position="143"/>
        <end position="147"/>
    </location>
    <ligand>
        <name>NADP(+)</name>
        <dbReference type="ChEBI" id="CHEBI:58349"/>
    </ligand>
</feature>
<dbReference type="PANTHER" id="PTHR21089:SF1">
    <property type="entry name" value="BIFUNCTIONAL 3-DEHYDROQUINATE DEHYDRATASE_SHIKIMATE DEHYDROGENASE, CHLOROPLASTIC"/>
    <property type="match status" value="1"/>
</dbReference>
<comment type="pathway">
    <text evidence="1 4">Metabolic intermediate biosynthesis; chorismate biosynthesis; chorismate from D-erythrose 4-phosphate and phosphoenolpyruvate: step 4/7.</text>
</comment>
<dbReference type="GO" id="GO:0009073">
    <property type="term" value="P:aromatic amino acid family biosynthetic process"/>
    <property type="evidence" value="ECO:0007669"/>
    <property type="project" value="UniProtKB-KW"/>
</dbReference>
<organism evidence="7">
    <name type="scientific">uncultured Alphaproteobacteria bacterium</name>
    <dbReference type="NCBI Taxonomy" id="91750"/>
    <lineage>
        <taxon>Bacteria</taxon>
        <taxon>Pseudomonadati</taxon>
        <taxon>Pseudomonadota</taxon>
        <taxon>Alphaproteobacteria</taxon>
        <taxon>environmental samples</taxon>
    </lineage>
</organism>
<feature type="binding site" evidence="4">
    <location>
        <position position="103"/>
    </location>
    <ligand>
        <name>shikimate</name>
        <dbReference type="ChEBI" id="CHEBI:36208"/>
    </ligand>
</feature>
<dbReference type="GO" id="GO:0008652">
    <property type="term" value="P:amino acid biosynthetic process"/>
    <property type="evidence" value="ECO:0007669"/>
    <property type="project" value="UniProtKB-KW"/>
</dbReference>
<evidence type="ECO:0000256" key="2">
    <source>
        <dbReference type="ARBA" id="ARBA00023002"/>
    </source>
</evidence>
<dbReference type="Gene3D" id="3.40.50.720">
    <property type="entry name" value="NAD(P)-binding Rossmann-like Domain"/>
    <property type="match status" value="1"/>
</dbReference>
<feature type="domain" description="Shikimate dehydrogenase substrate binding N-terminal" evidence="5">
    <location>
        <begin position="18"/>
        <end position="105"/>
    </location>
</feature>
<dbReference type="GO" id="GO:0050661">
    <property type="term" value="F:NADP binding"/>
    <property type="evidence" value="ECO:0007669"/>
    <property type="project" value="TreeGrafter"/>
</dbReference>
<dbReference type="Pfam" id="PF08501">
    <property type="entry name" value="Shikimate_dh_N"/>
    <property type="match status" value="1"/>
</dbReference>
<comment type="catalytic activity">
    <reaction evidence="4">
        <text>shikimate + NADP(+) = 3-dehydroshikimate + NADPH + H(+)</text>
        <dbReference type="Rhea" id="RHEA:17737"/>
        <dbReference type="ChEBI" id="CHEBI:15378"/>
        <dbReference type="ChEBI" id="CHEBI:16630"/>
        <dbReference type="ChEBI" id="CHEBI:36208"/>
        <dbReference type="ChEBI" id="CHEBI:57783"/>
        <dbReference type="ChEBI" id="CHEBI:58349"/>
        <dbReference type="EC" id="1.1.1.25"/>
    </reaction>
</comment>
<dbReference type="InterPro" id="IPR046346">
    <property type="entry name" value="Aminoacid_DH-like_N_sf"/>
</dbReference>
<reference evidence="7" key="2">
    <citation type="journal article" date="2012" name="PLoS ONE">
        <title>A Deeply Branching Thermophilic Bacterium with an Ancient Acetyl-CoA Pathway Dominates a Subsurface Ecosystem.</title>
        <authorList>
            <person name="Takami H."/>
            <person name="Noguchi H."/>
            <person name="Takaki Y."/>
            <person name="Uchiyama I."/>
            <person name="Toyoda A."/>
            <person name="Nishi S."/>
            <person name="Chee G.-J."/>
            <person name="Arai W."/>
            <person name="Nunoura T."/>
            <person name="Itoh T."/>
            <person name="Hattori M."/>
            <person name="Takai K."/>
        </authorList>
    </citation>
    <scope>NUCLEOTIDE SEQUENCE</scope>
</reference>
<keyword evidence="3 4" id="KW-0057">Aromatic amino acid biosynthesis</keyword>
<evidence type="ECO:0000259" key="5">
    <source>
        <dbReference type="Pfam" id="PF08501"/>
    </source>
</evidence>
<comment type="similarity">
    <text evidence="4">Belongs to the shikimate dehydrogenase family.</text>
</comment>
<evidence type="ECO:0000259" key="6">
    <source>
        <dbReference type="Pfam" id="PF18317"/>
    </source>
</evidence>
<dbReference type="EMBL" id="AP011749">
    <property type="protein sequence ID" value="BAL56504.1"/>
    <property type="molecule type" value="Genomic_DNA"/>
</dbReference>
<keyword evidence="4" id="KW-0521">NADP</keyword>
<dbReference type="UniPathway" id="UPA00053">
    <property type="reaction ID" value="UER00087"/>
</dbReference>
<dbReference type="PANTHER" id="PTHR21089">
    <property type="entry name" value="SHIKIMATE DEHYDROGENASE"/>
    <property type="match status" value="1"/>
</dbReference>
<dbReference type="NCBIfam" id="NF009201">
    <property type="entry name" value="PRK12549.1"/>
    <property type="match status" value="1"/>
</dbReference>
<feature type="binding site" evidence="4">
    <location>
        <position position="265"/>
    </location>
    <ligand>
        <name>shikimate</name>
        <dbReference type="ChEBI" id="CHEBI:36208"/>
    </ligand>
</feature>
<dbReference type="SUPFAM" id="SSF51735">
    <property type="entry name" value="NAD(P)-binding Rossmann-fold domains"/>
    <property type="match status" value="1"/>
</dbReference>
<feature type="binding site" evidence="4">
    <location>
        <begin position="26"/>
        <end position="28"/>
    </location>
    <ligand>
        <name>shikimate</name>
        <dbReference type="ChEBI" id="CHEBI:36208"/>
    </ligand>
</feature>
<feature type="active site" description="Proton acceptor" evidence="4">
    <location>
        <position position="82"/>
    </location>
</feature>
<dbReference type="EC" id="1.1.1.25" evidence="4"/>
<evidence type="ECO:0000256" key="1">
    <source>
        <dbReference type="ARBA" id="ARBA00004871"/>
    </source>
</evidence>
<dbReference type="Gene3D" id="3.40.50.10860">
    <property type="entry name" value="Leucine Dehydrogenase, chain A, domain 1"/>
    <property type="match status" value="1"/>
</dbReference>
<gene>
    <name evidence="4" type="primary">aroE</name>
    <name evidence="7" type="ORF">HGMM_F40A07C23</name>
</gene>
<dbReference type="InterPro" id="IPR041121">
    <property type="entry name" value="SDH_C"/>
</dbReference>
<dbReference type="HAMAP" id="MF_00222">
    <property type="entry name" value="Shikimate_DH_AroE"/>
    <property type="match status" value="1"/>
</dbReference>
<dbReference type="CDD" id="cd01065">
    <property type="entry name" value="NAD_bind_Shikimate_DH"/>
    <property type="match status" value="1"/>
</dbReference>
<dbReference type="AlphaFoldDB" id="H5SK18"/>
<feature type="binding site" evidence="4">
    <location>
        <position position="258"/>
    </location>
    <ligand>
        <name>NADP(+)</name>
        <dbReference type="ChEBI" id="CHEBI:58349"/>
    </ligand>
</feature>
<comment type="subunit">
    <text evidence="4">Homodimer.</text>
</comment>